<keyword evidence="4" id="KW-0812">Transmembrane</keyword>
<keyword evidence="4" id="KW-0472">Membrane</keyword>
<feature type="domain" description="Glycosyltransferase 2-like" evidence="5">
    <location>
        <begin position="6"/>
        <end position="100"/>
    </location>
</feature>
<dbReference type="Gene3D" id="3.90.550.10">
    <property type="entry name" value="Spore Coat Polysaccharide Biosynthesis Protein SpsA, Chain A"/>
    <property type="match status" value="1"/>
</dbReference>
<name>A0A251WUV5_9RHOB</name>
<evidence type="ECO:0000256" key="2">
    <source>
        <dbReference type="ARBA" id="ARBA00022676"/>
    </source>
</evidence>
<dbReference type="PANTHER" id="PTHR43179">
    <property type="entry name" value="RHAMNOSYLTRANSFERASE WBBL"/>
    <property type="match status" value="1"/>
</dbReference>
<comment type="caution">
    <text evidence="6">The sequence shown here is derived from an EMBL/GenBank/DDBJ whole genome shotgun (WGS) entry which is preliminary data.</text>
</comment>
<evidence type="ECO:0000313" key="6">
    <source>
        <dbReference type="EMBL" id="OUD08269.1"/>
    </source>
</evidence>
<dbReference type="AlphaFoldDB" id="A0A251WUV5"/>
<keyword evidence="3" id="KW-0808">Transferase</keyword>
<dbReference type="RefSeq" id="WP_086452303.1">
    <property type="nucleotide sequence ID" value="NZ_MSPP01000006.1"/>
</dbReference>
<dbReference type="InterPro" id="IPR029044">
    <property type="entry name" value="Nucleotide-diphossugar_trans"/>
</dbReference>
<organism evidence="6 7">
    <name type="scientific">Marivivens niveibacter</name>
    <dbReference type="NCBI Taxonomy" id="1930667"/>
    <lineage>
        <taxon>Bacteria</taxon>
        <taxon>Pseudomonadati</taxon>
        <taxon>Pseudomonadota</taxon>
        <taxon>Alphaproteobacteria</taxon>
        <taxon>Rhodobacterales</taxon>
        <taxon>Paracoccaceae</taxon>
        <taxon>Marivivens group</taxon>
        <taxon>Marivivens</taxon>
    </lineage>
</organism>
<dbReference type="InterPro" id="IPR001173">
    <property type="entry name" value="Glyco_trans_2-like"/>
</dbReference>
<protein>
    <recommendedName>
        <fullName evidence="5">Glycosyltransferase 2-like domain-containing protein</fullName>
    </recommendedName>
</protein>
<sequence>MTTITAVIVTHNRVDKLRHAVNAAMHESFDKIIVVDNASNDGTANYLAQISDDRLQVITLPTNTGGAGGFHHGVTATANADWLVLFDDDAHPTPGSIDLFRALTENLETNIGAIAARVDLPDGTPCEMNKPLINPFWGMSKRAWAALRHGRKGFTVDNAQEIDAATFVGFFLNGQVARSMGPPEADLFLYSDDILYSLSMRRAGWHIRYEPDIRFYHDCETLRSGGAYRPLWKNYYTIRNGTFVAKMAAGYLAPVAMIYLLMIWTRRGMSLNGVERRQYFQIFRKAIIDGIRGKRGPISSGCRNSANQ</sequence>
<dbReference type="Pfam" id="PF00535">
    <property type="entry name" value="Glycos_transf_2"/>
    <property type="match status" value="1"/>
</dbReference>
<dbReference type="GO" id="GO:0016757">
    <property type="term" value="F:glycosyltransferase activity"/>
    <property type="evidence" value="ECO:0007669"/>
    <property type="project" value="UniProtKB-KW"/>
</dbReference>
<dbReference type="SUPFAM" id="SSF53448">
    <property type="entry name" value="Nucleotide-diphospho-sugar transferases"/>
    <property type="match status" value="1"/>
</dbReference>
<keyword evidence="4" id="KW-1133">Transmembrane helix</keyword>
<dbReference type="OrthoDB" id="7665907at2"/>
<evidence type="ECO:0000313" key="7">
    <source>
        <dbReference type="Proteomes" id="UP000194664"/>
    </source>
</evidence>
<reference evidence="6 7" key="1">
    <citation type="submission" date="2016-12" db="EMBL/GenBank/DDBJ databases">
        <title>The draft genome sequence of HSLHS2.</title>
        <authorList>
            <person name="Hu D."/>
            <person name="Wang L."/>
            <person name="Shao Z."/>
        </authorList>
    </citation>
    <scope>NUCLEOTIDE SEQUENCE [LARGE SCALE GENOMIC DNA]</scope>
    <source>
        <strain evidence="6">MCCC 1A06712</strain>
    </source>
</reference>
<evidence type="ECO:0000256" key="1">
    <source>
        <dbReference type="ARBA" id="ARBA00006739"/>
    </source>
</evidence>
<keyword evidence="2" id="KW-0328">Glycosyltransferase</keyword>
<evidence type="ECO:0000256" key="4">
    <source>
        <dbReference type="SAM" id="Phobius"/>
    </source>
</evidence>
<accession>A0A251WUV5</accession>
<keyword evidence="7" id="KW-1185">Reference proteome</keyword>
<proteinExistence type="inferred from homology"/>
<evidence type="ECO:0000256" key="3">
    <source>
        <dbReference type="ARBA" id="ARBA00022679"/>
    </source>
</evidence>
<comment type="similarity">
    <text evidence="1">Belongs to the glycosyltransferase 2 family.</text>
</comment>
<dbReference type="PANTHER" id="PTHR43179:SF12">
    <property type="entry name" value="GALACTOFURANOSYLTRANSFERASE GLFT2"/>
    <property type="match status" value="1"/>
</dbReference>
<feature type="transmembrane region" description="Helical" evidence="4">
    <location>
        <begin position="243"/>
        <end position="264"/>
    </location>
</feature>
<gene>
    <name evidence="6" type="ORF">BVC71_13935</name>
</gene>
<dbReference type="EMBL" id="MSPP01000006">
    <property type="protein sequence ID" value="OUD08269.1"/>
    <property type="molecule type" value="Genomic_DNA"/>
</dbReference>
<dbReference type="Proteomes" id="UP000194664">
    <property type="component" value="Unassembled WGS sequence"/>
</dbReference>
<evidence type="ECO:0000259" key="5">
    <source>
        <dbReference type="Pfam" id="PF00535"/>
    </source>
</evidence>